<name>A0A0V0YFN6_TRIPS</name>
<accession>A0A0V0YFN6</accession>
<protein>
    <submittedName>
        <fullName evidence="1">Uncharacterized protein</fullName>
    </submittedName>
</protein>
<sequence>MADLGYYYSSMAGDHLTTTGHTGVPARFQGRWRNAVKNSLGKATMTGWQPRPHGKIVPTDRRFFNSSQNWHLFDAAFQPAGLHRFSFTHPQQQQQQQHHHHVLSWLYWI</sequence>
<evidence type="ECO:0000313" key="1">
    <source>
        <dbReference type="EMBL" id="KRX99169.1"/>
    </source>
</evidence>
<comment type="caution">
    <text evidence="1">The sequence shown here is derived from an EMBL/GenBank/DDBJ whole genome shotgun (WGS) entry which is preliminary data.</text>
</comment>
<gene>
    <name evidence="1" type="ORF">T4E_9631</name>
</gene>
<proteinExistence type="predicted"/>
<dbReference type="Proteomes" id="UP000054815">
    <property type="component" value="Unassembled WGS sequence"/>
</dbReference>
<evidence type="ECO:0000313" key="2">
    <source>
        <dbReference type="Proteomes" id="UP000054815"/>
    </source>
</evidence>
<organism evidence="1 2">
    <name type="scientific">Trichinella pseudospiralis</name>
    <name type="common">Parasitic roundworm</name>
    <dbReference type="NCBI Taxonomy" id="6337"/>
    <lineage>
        <taxon>Eukaryota</taxon>
        <taxon>Metazoa</taxon>
        <taxon>Ecdysozoa</taxon>
        <taxon>Nematoda</taxon>
        <taxon>Enoplea</taxon>
        <taxon>Dorylaimia</taxon>
        <taxon>Trichinellida</taxon>
        <taxon>Trichinellidae</taxon>
        <taxon>Trichinella</taxon>
    </lineage>
</organism>
<dbReference type="AlphaFoldDB" id="A0A0V0YFN6"/>
<reference evidence="1 2" key="1">
    <citation type="submission" date="2015-01" db="EMBL/GenBank/DDBJ databases">
        <title>Evolution of Trichinella species and genotypes.</title>
        <authorList>
            <person name="Korhonen P.K."/>
            <person name="Edoardo P."/>
            <person name="Giuseppe L.R."/>
            <person name="Gasser R.B."/>
        </authorList>
    </citation>
    <scope>NUCLEOTIDE SEQUENCE [LARGE SCALE GENOMIC DNA]</scope>
    <source>
        <strain evidence="1">ISS141</strain>
    </source>
</reference>
<dbReference type="EMBL" id="JYDU01000016">
    <property type="protein sequence ID" value="KRX99169.1"/>
    <property type="molecule type" value="Genomic_DNA"/>
</dbReference>